<evidence type="ECO:0000313" key="2">
    <source>
        <dbReference type="EMBL" id="MTF39929.1"/>
    </source>
</evidence>
<name>A0A844GYN1_9CHRO</name>
<feature type="transmembrane region" description="Helical" evidence="1">
    <location>
        <begin position="193"/>
        <end position="211"/>
    </location>
</feature>
<proteinExistence type="predicted"/>
<accession>A0A844GYN1</accession>
<dbReference type="InterPro" id="IPR038762">
    <property type="entry name" value="ABM_predict"/>
</dbReference>
<gene>
    <name evidence="2" type="ORF">GGC33_13475</name>
</gene>
<dbReference type="SUPFAM" id="SSF54909">
    <property type="entry name" value="Dimeric alpha+beta barrel"/>
    <property type="match status" value="1"/>
</dbReference>
<dbReference type="RefSeq" id="WP_155084315.1">
    <property type="nucleotide sequence ID" value="NZ_WMIA01000019.1"/>
</dbReference>
<sequence length="219" mass="25847">MGSSSSQPQVSDQYFEYRFIHRINPSAYNDFLQFQERLRTRAQNYQGYISEDLPVLIEQGETLVFETILRFDTPENCIHWIDSQERRELLSAEENNGYPFQGEGNFESYTRWIKQSVNNSSPVWKINLLVLLVLYPTVMLFNLLLKKPSLIDFPTWMLFGNFCSVAITGWFAVPWVSRLYQNWLEGKGTKKEQLLALITIFLALFILLQIFRHIPINFW</sequence>
<organism evidence="2 3">
    <name type="scientific">Cyanobacterium aponinum 0216</name>
    <dbReference type="NCBI Taxonomy" id="2676140"/>
    <lineage>
        <taxon>Bacteria</taxon>
        <taxon>Bacillati</taxon>
        <taxon>Cyanobacteriota</taxon>
        <taxon>Cyanophyceae</taxon>
        <taxon>Oscillatoriophycideae</taxon>
        <taxon>Chroococcales</taxon>
        <taxon>Geminocystaceae</taxon>
        <taxon>Cyanobacterium</taxon>
    </lineage>
</organism>
<dbReference type="PANTHER" id="PTHR40057:SF1">
    <property type="entry name" value="SLR1162 PROTEIN"/>
    <property type="match status" value="1"/>
</dbReference>
<protein>
    <recommendedName>
        <fullName evidence="4">Antibiotic biosynthesis monooxygenase</fullName>
    </recommendedName>
</protein>
<evidence type="ECO:0000313" key="3">
    <source>
        <dbReference type="Proteomes" id="UP000437131"/>
    </source>
</evidence>
<dbReference type="AlphaFoldDB" id="A0A844GYN1"/>
<dbReference type="Proteomes" id="UP000437131">
    <property type="component" value="Unassembled WGS sequence"/>
</dbReference>
<comment type="caution">
    <text evidence="2">The sequence shown here is derived from an EMBL/GenBank/DDBJ whole genome shotgun (WGS) entry which is preliminary data.</text>
</comment>
<keyword evidence="1" id="KW-0472">Membrane</keyword>
<dbReference type="InterPro" id="IPR011008">
    <property type="entry name" value="Dimeric_a/b-barrel"/>
</dbReference>
<reference evidence="2 3" key="1">
    <citation type="submission" date="2019-11" db="EMBL/GenBank/DDBJ databases">
        <title>Isolation of a new High Light Tolerant Cyanobacteria.</title>
        <authorList>
            <person name="Dobson Z."/>
            <person name="Vaughn N."/>
            <person name="Vaughn M."/>
            <person name="Fromme P."/>
            <person name="Mazor Y."/>
        </authorList>
    </citation>
    <scope>NUCLEOTIDE SEQUENCE [LARGE SCALE GENOMIC DNA]</scope>
    <source>
        <strain evidence="2 3">0216</strain>
    </source>
</reference>
<keyword evidence="1" id="KW-1133">Transmembrane helix</keyword>
<feature type="transmembrane region" description="Helical" evidence="1">
    <location>
        <begin position="156"/>
        <end position="173"/>
    </location>
</feature>
<evidence type="ECO:0008006" key="4">
    <source>
        <dbReference type="Google" id="ProtNLM"/>
    </source>
</evidence>
<keyword evidence="1" id="KW-0812">Transmembrane</keyword>
<dbReference type="PANTHER" id="PTHR40057">
    <property type="entry name" value="SLR1162 PROTEIN"/>
    <property type="match status" value="1"/>
</dbReference>
<feature type="transmembrane region" description="Helical" evidence="1">
    <location>
        <begin position="124"/>
        <end position="144"/>
    </location>
</feature>
<evidence type="ECO:0000256" key="1">
    <source>
        <dbReference type="SAM" id="Phobius"/>
    </source>
</evidence>
<dbReference type="EMBL" id="WMIA01000019">
    <property type="protein sequence ID" value="MTF39929.1"/>
    <property type="molecule type" value="Genomic_DNA"/>
</dbReference>